<dbReference type="GO" id="GO:0020037">
    <property type="term" value="F:heme binding"/>
    <property type="evidence" value="ECO:0007669"/>
    <property type="project" value="InterPro"/>
</dbReference>
<evidence type="ECO:0000256" key="2">
    <source>
        <dbReference type="ARBA" id="ARBA00010617"/>
    </source>
</evidence>
<dbReference type="CDD" id="cd11058">
    <property type="entry name" value="CYP60B-like"/>
    <property type="match status" value="1"/>
</dbReference>
<keyword evidence="10" id="KW-0812">Transmembrane</keyword>
<keyword evidence="10" id="KW-0472">Membrane</keyword>
<protein>
    <submittedName>
        <fullName evidence="11">Cytochrome P450</fullName>
    </submittedName>
</protein>
<dbReference type="InterPro" id="IPR001128">
    <property type="entry name" value="Cyt_P450"/>
</dbReference>
<dbReference type="Pfam" id="PF00067">
    <property type="entry name" value="p450"/>
    <property type="match status" value="1"/>
</dbReference>
<dbReference type="PRINTS" id="PR00385">
    <property type="entry name" value="P450"/>
</dbReference>
<keyword evidence="7 9" id="KW-0503">Monooxygenase</keyword>
<dbReference type="GeneID" id="36598879"/>
<feature type="transmembrane region" description="Helical" evidence="10">
    <location>
        <begin position="6"/>
        <end position="28"/>
    </location>
</feature>
<dbReference type="EMBL" id="KZ680214">
    <property type="protein sequence ID" value="PTB66042.1"/>
    <property type="molecule type" value="Genomic_DNA"/>
</dbReference>
<evidence type="ECO:0000256" key="7">
    <source>
        <dbReference type="ARBA" id="ARBA00023033"/>
    </source>
</evidence>
<evidence type="ECO:0000256" key="3">
    <source>
        <dbReference type="ARBA" id="ARBA00022617"/>
    </source>
</evidence>
<organism evidence="11 12">
    <name type="scientific">Trichoderma citrinoviride</name>
    <dbReference type="NCBI Taxonomy" id="58853"/>
    <lineage>
        <taxon>Eukaryota</taxon>
        <taxon>Fungi</taxon>
        <taxon>Dikarya</taxon>
        <taxon>Ascomycota</taxon>
        <taxon>Pezizomycotina</taxon>
        <taxon>Sordariomycetes</taxon>
        <taxon>Hypocreomycetidae</taxon>
        <taxon>Hypocreales</taxon>
        <taxon>Hypocreaceae</taxon>
        <taxon>Trichoderma</taxon>
    </lineage>
</organism>
<dbReference type="GO" id="GO:0009403">
    <property type="term" value="P:toxin biosynthetic process"/>
    <property type="evidence" value="ECO:0007669"/>
    <property type="project" value="UniProtKB-ARBA"/>
</dbReference>
<dbReference type="PANTHER" id="PTHR24305">
    <property type="entry name" value="CYTOCHROME P450"/>
    <property type="match status" value="1"/>
</dbReference>
<keyword evidence="5 9" id="KW-0560">Oxidoreductase</keyword>
<dbReference type="AlphaFoldDB" id="A0A2T4B9N0"/>
<keyword evidence="6 8" id="KW-0408">Iron</keyword>
<name>A0A2T4B9N0_9HYPO</name>
<evidence type="ECO:0000313" key="11">
    <source>
        <dbReference type="EMBL" id="PTB66042.1"/>
    </source>
</evidence>
<dbReference type="InterPro" id="IPR002401">
    <property type="entry name" value="Cyt_P450_E_grp-I"/>
</dbReference>
<sequence length="519" mass="59382">MVTLWGWHVSALAWLSTTALTLITYNVLRIIYNLYFHPLAKVPGATAWKASRLPFIRSLLRGTIVHDIERLHRQYGPVLRIAPNEVTFAHEDAWRDIFQLRKDHQPFLKDPIWWKSQPGMPESLLSAIDPKRHARIRSLLAPGFTPKALKEQEHILHFYVNLLVERFRERASKGPKSGAVVDVVPWFNFIAFDIFGDLGFGESFNCLQDSKYHPWIALLFNSVKAASFVAAARFYPIVQRLLMMCIPQSLRKMQRDHYQQIVDKVDRRLNFELERPDIMSHVIRGTERRELPPGTIHTTFMVLTTAGSETTATALSGTLNYLVNNPDKLGALTREIRGAFEAEGDIDLDSLRKLPYLNAVLNEGLRLCPPIPWVLPRVVHEGGDTVCGTWLPGGTPVSIQAYSMNRDPANFHAATSFEPERWLPASRTDPASPFFHDRLQVVQPFSDGPRACLGQHLAWAEMRLIMTKLLWTFDFGVVEDRRTRWEDLRTFLLVEKRPIEVRVRLRDTTTTASSSVAYQ</sequence>
<dbReference type="GO" id="GO:0005506">
    <property type="term" value="F:iron ion binding"/>
    <property type="evidence" value="ECO:0007669"/>
    <property type="project" value="InterPro"/>
</dbReference>
<dbReference type="GO" id="GO:0016705">
    <property type="term" value="F:oxidoreductase activity, acting on paired donors, with incorporation or reduction of molecular oxygen"/>
    <property type="evidence" value="ECO:0007669"/>
    <property type="project" value="InterPro"/>
</dbReference>
<gene>
    <name evidence="11" type="ORF">BBK36DRAFT_1120935</name>
</gene>
<dbReference type="Gene3D" id="1.10.630.10">
    <property type="entry name" value="Cytochrome P450"/>
    <property type="match status" value="1"/>
</dbReference>
<dbReference type="Proteomes" id="UP000241546">
    <property type="component" value="Unassembled WGS sequence"/>
</dbReference>
<evidence type="ECO:0000256" key="6">
    <source>
        <dbReference type="ARBA" id="ARBA00023004"/>
    </source>
</evidence>
<dbReference type="GO" id="GO:0004497">
    <property type="term" value="F:monooxygenase activity"/>
    <property type="evidence" value="ECO:0007669"/>
    <property type="project" value="UniProtKB-KW"/>
</dbReference>
<dbReference type="RefSeq" id="XP_024749362.1">
    <property type="nucleotide sequence ID" value="XM_024890761.1"/>
</dbReference>
<comment type="cofactor">
    <cofactor evidence="1 8">
        <name>heme</name>
        <dbReference type="ChEBI" id="CHEBI:30413"/>
    </cofactor>
</comment>
<dbReference type="PANTHER" id="PTHR24305:SF199">
    <property type="entry name" value="P450, PUTATIVE (EUROFUNG)-RELATED"/>
    <property type="match status" value="1"/>
</dbReference>
<feature type="binding site" description="axial binding residue" evidence="8">
    <location>
        <position position="452"/>
    </location>
    <ligand>
        <name>heme</name>
        <dbReference type="ChEBI" id="CHEBI:30413"/>
    </ligand>
    <ligandPart>
        <name>Fe</name>
        <dbReference type="ChEBI" id="CHEBI:18248"/>
    </ligandPart>
</feature>
<evidence type="ECO:0000256" key="8">
    <source>
        <dbReference type="PIRSR" id="PIRSR602401-1"/>
    </source>
</evidence>
<evidence type="ECO:0000313" key="12">
    <source>
        <dbReference type="Proteomes" id="UP000241546"/>
    </source>
</evidence>
<evidence type="ECO:0000256" key="9">
    <source>
        <dbReference type="RuleBase" id="RU000461"/>
    </source>
</evidence>
<dbReference type="OrthoDB" id="1470350at2759"/>
<feature type="transmembrane region" description="Helical" evidence="10">
    <location>
        <begin position="215"/>
        <end position="235"/>
    </location>
</feature>
<dbReference type="SUPFAM" id="SSF48264">
    <property type="entry name" value="Cytochrome P450"/>
    <property type="match status" value="1"/>
</dbReference>
<keyword evidence="3 8" id="KW-0349">Heme</keyword>
<dbReference type="FunFam" id="1.10.630.10:FF:000047">
    <property type="entry name" value="Cytochrome P450 monooxygenase"/>
    <property type="match status" value="1"/>
</dbReference>
<dbReference type="PRINTS" id="PR00463">
    <property type="entry name" value="EP450I"/>
</dbReference>
<dbReference type="InterPro" id="IPR017972">
    <property type="entry name" value="Cyt_P450_CS"/>
</dbReference>
<reference evidence="12" key="1">
    <citation type="submission" date="2016-07" db="EMBL/GenBank/DDBJ databases">
        <title>Multiple horizontal gene transfer events from other fungi enriched the ability of initially mycotrophic Trichoderma (Ascomycota) to feed on dead plant biomass.</title>
        <authorList>
            <consortium name="DOE Joint Genome Institute"/>
            <person name="Atanasova L."/>
            <person name="Chenthamara K."/>
            <person name="Zhang J."/>
            <person name="Grujic M."/>
            <person name="Henrissat B."/>
            <person name="Kuo A."/>
            <person name="Aerts A."/>
            <person name="Salamov A."/>
            <person name="Lipzen A."/>
            <person name="Labutti K."/>
            <person name="Barry K."/>
            <person name="Miao Y."/>
            <person name="Rahimi M.J."/>
            <person name="Shen Q."/>
            <person name="Grigoriev I.V."/>
            <person name="Kubicek C.P."/>
            <person name="Druzhinina I.S."/>
        </authorList>
    </citation>
    <scope>NUCLEOTIDE SEQUENCE [LARGE SCALE GENOMIC DNA]</scope>
    <source>
        <strain evidence="12">TUCIM 6016</strain>
    </source>
</reference>
<evidence type="ECO:0000256" key="10">
    <source>
        <dbReference type="SAM" id="Phobius"/>
    </source>
</evidence>
<dbReference type="PROSITE" id="PS00086">
    <property type="entry name" value="CYTOCHROME_P450"/>
    <property type="match status" value="1"/>
</dbReference>
<keyword evidence="10" id="KW-1133">Transmembrane helix</keyword>
<comment type="similarity">
    <text evidence="2 9">Belongs to the cytochrome P450 family.</text>
</comment>
<keyword evidence="4 8" id="KW-0479">Metal-binding</keyword>
<evidence type="ECO:0000256" key="5">
    <source>
        <dbReference type="ARBA" id="ARBA00023002"/>
    </source>
</evidence>
<evidence type="ECO:0000256" key="4">
    <source>
        <dbReference type="ARBA" id="ARBA00022723"/>
    </source>
</evidence>
<evidence type="ECO:0000256" key="1">
    <source>
        <dbReference type="ARBA" id="ARBA00001971"/>
    </source>
</evidence>
<dbReference type="InterPro" id="IPR036396">
    <property type="entry name" value="Cyt_P450_sf"/>
</dbReference>
<keyword evidence="12" id="KW-1185">Reference proteome</keyword>
<proteinExistence type="inferred from homology"/>
<dbReference type="InterPro" id="IPR050121">
    <property type="entry name" value="Cytochrome_P450_monoxygenase"/>
</dbReference>
<accession>A0A2T4B9N0</accession>